<dbReference type="AlphaFoldDB" id="A0A423WE01"/>
<name>A0A423WE01_CYTCH</name>
<dbReference type="EMBL" id="LJZO01000006">
    <property type="protein sequence ID" value="ROW01605.1"/>
    <property type="molecule type" value="Genomic_DNA"/>
</dbReference>
<dbReference type="InterPro" id="IPR051209">
    <property type="entry name" value="FAD-bind_Monooxygenase_sf"/>
</dbReference>
<dbReference type="SUPFAM" id="SSF51905">
    <property type="entry name" value="FAD/NAD(P)-binding domain"/>
    <property type="match status" value="2"/>
</dbReference>
<proteinExistence type="inferred from homology"/>
<evidence type="ECO:0000313" key="4">
    <source>
        <dbReference type="Proteomes" id="UP000284375"/>
    </source>
</evidence>
<comment type="similarity">
    <text evidence="1">Belongs to the FAD-binding monooxygenase family.</text>
</comment>
<comment type="caution">
    <text evidence="3">The sequence shown here is derived from an EMBL/GenBank/DDBJ whole genome shotgun (WGS) entry which is preliminary data.</text>
</comment>
<dbReference type="PANTHER" id="PTHR42877:SF12">
    <property type="entry name" value="MONOOXYGENASE"/>
    <property type="match status" value="1"/>
</dbReference>
<evidence type="ECO:0000256" key="1">
    <source>
        <dbReference type="ARBA" id="ARBA00010139"/>
    </source>
</evidence>
<evidence type="ECO:0000256" key="2">
    <source>
        <dbReference type="SAM" id="MobiDB-lite"/>
    </source>
</evidence>
<dbReference type="PANTHER" id="PTHR42877">
    <property type="entry name" value="L-ORNITHINE N(5)-MONOOXYGENASE-RELATED"/>
    <property type="match status" value="1"/>
</dbReference>
<feature type="region of interest" description="Disordered" evidence="2">
    <location>
        <begin position="16"/>
        <end position="39"/>
    </location>
</feature>
<gene>
    <name evidence="3" type="ORF">VSDG_02233</name>
</gene>
<dbReference type="STRING" id="252740.A0A423WE01"/>
<keyword evidence="4" id="KW-1185">Reference proteome</keyword>
<dbReference type="Gene3D" id="3.50.50.60">
    <property type="entry name" value="FAD/NAD(P)-binding domain"/>
    <property type="match status" value="3"/>
</dbReference>
<sequence>MAIARLHQISDHFEVPNVNGHESHTNGNGTHPAYTVSEQPLGTPKPIRIVCIGAGVSGINLIRTLRLNLTDYELEIYEKNEQVGGTWFENRYPGCKCDIPSHCYQYSWRPNKDWSNFFAPAEEIGDYLRRVCEEENMIDSIKLRHQVTAAWWDELRGVWALKVLDLRTGLEFDDEANFLVNACGILNNWKWPEVNDLHEFTGDLIHTASWPKDYDLKNKTVVVVGNGASGIQVLPAIQPDVKKLYHVVRTPTWIPPPWRQGQMMMGGGQMLKEINLDEKENFTPDQIQIFKDDLGFYKRFVKGIEKDTSGNFRLTARDGPVQALASAKTREYMTMMLGGDERLCKALIPKFPLGTRRITPAPGYFEALRKDNVEVVIGSIERFVADGIQMESGEVLKADAIVCATGFDISFCPRFPLIGREGDLRDTWSKETPKAYMSCAVAGMPNYFTFLGPNAPIGHGSVFTLSEHIAKYVVRIVKKCQTEHIRALAPTQDAVDDYNEHIAHFMPRTAWSAPGRSWFKAGKEDGPVVALHPGSRVHFFHMLEEFRGEDFEYVYDGAQGQTGKAKQNRFAYLGNGFSVRELDPDFDSTWYLDESAIV</sequence>
<dbReference type="Proteomes" id="UP000284375">
    <property type="component" value="Unassembled WGS sequence"/>
</dbReference>
<dbReference type="InterPro" id="IPR036188">
    <property type="entry name" value="FAD/NAD-bd_sf"/>
</dbReference>
<dbReference type="Pfam" id="PF13450">
    <property type="entry name" value="NAD_binding_8"/>
    <property type="match status" value="1"/>
</dbReference>
<dbReference type="OrthoDB" id="74360at2759"/>
<accession>A0A423WE01</accession>
<evidence type="ECO:0000313" key="3">
    <source>
        <dbReference type="EMBL" id="ROW01605.1"/>
    </source>
</evidence>
<organism evidence="3 4">
    <name type="scientific">Cytospora chrysosperma</name>
    <name type="common">Cytospora canker fungus</name>
    <name type="synonym">Sphaeria chrysosperma</name>
    <dbReference type="NCBI Taxonomy" id="252740"/>
    <lineage>
        <taxon>Eukaryota</taxon>
        <taxon>Fungi</taxon>
        <taxon>Dikarya</taxon>
        <taxon>Ascomycota</taxon>
        <taxon>Pezizomycotina</taxon>
        <taxon>Sordariomycetes</taxon>
        <taxon>Sordariomycetidae</taxon>
        <taxon>Diaporthales</taxon>
        <taxon>Cytosporaceae</taxon>
        <taxon>Cytospora</taxon>
    </lineage>
</organism>
<evidence type="ECO:0008006" key="5">
    <source>
        <dbReference type="Google" id="ProtNLM"/>
    </source>
</evidence>
<protein>
    <recommendedName>
        <fullName evidence="5">FAD/NAD(P)-binding domain-containing protein</fullName>
    </recommendedName>
</protein>
<reference evidence="3 4" key="1">
    <citation type="submission" date="2015-09" db="EMBL/GenBank/DDBJ databases">
        <title>Host preference determinants of Valsa canker pathogens revealed by comparative genomics.</title>
        <authorList>
            <person name="Yin Z."/>
            <person name="Huang L."/>
        </authorList>
    </citation>
    <scope>NUCLEOTIDE SEQUENCE [LARGE SCALE GENOMIC DNA]</scope>
    <source>
        <strain evidence="3 4">YSFL</strain>
    </source>
</reference>